<dbReference type="OrthoDB" id="354304at2759"/>
<dbReference type="PANTHER" id="PTHR46517:SF1">
    <property type="entry name" value="FRUCTOSE-2,6-BISPHOSPHATASE TIGAR"/>
    <property type="match status" value="1"/>
</dbReference>
<dbReference type="InterPro" id="IPR013078">
    <property type="entry name" value="His_Pase_superF_clade-1"/>
</dbReference>
<dbReference type="EMBL" id="JAPQKT010000007">
    <property type="protein sequence ID" value="KAJ5224783.1"/>
    <property type="molecule type" value="Genomic_DNA"/>
</dbReference>
<dbReference type="GO" id="GO:0004331">
    <property type="term" value="F:fructose-2,6-bisphosphate 2-phosphatase activity"/>
    <property type="evidence" value="ECO:0007669"/>
    <property type="project" value="TreeGrafter"/>
</dbReference>
<dbReference type="SUPFAM" id="SSF53254">
    <property type="entry name" value="Phosphoglycerate mutase-like"/>
    <property type="match status" value="1"/>
</dbReference>
<dbReference type="InterPro" id="IPR051695">
    <property type="entry name" value="Phosphoglycerate_Mutase"/>
</dbReference>
<feature type="compositionally biased region" description="Basic and acidic residues" evidence="4">
    <location>
        <begin position="108"/>
        <end position="126"/>
    </location>
</feature>
<dbReference type="Pfam" id="PF00300">
    <property type="entry name" value="His_Phos_1"/>
    <property type="match status" value="1"/>
</dbReference>
<reference evidence="5" key="2">
    <citation type="journal article" date="2023" name="IMA Fungus">
        <title>Comparative genomic study of the Penicillium genus elucidates a diverse pangenome and 15 lateral gene transfer events.</title>
        <authorList>
            <person name="Petersen C."/>
            <person name="Sorensen T."/>
            <person name="Nielsen M.R."/>
            <person name="Sondergaard T.E."/>
            <person name="Sorensen J.L."/>
            <person name="Fitzpatrick D.A."/>
            <person name="Frisvad J.C."/>
            <person name="Nielsen K.L."/>
        </authorList>
    </citation>
    <scope>NUCLEOTIDE SEQUENCE</scope>
    <source>
        <strain evidence="5">IBT 23319</strain>
    </source>
</reference>
<accession>A0A9W9NTM2</accession>
<feature type="binding site" evidence="3">
    <location>
        <position position="59"/>
    </location>
    <ligand>
        <name>substrate</name>
    </ligand>
</feature>
<feature type="region of interest" description="Disordered" evidence="4">
    <location>
        <begin position="102"/>
        <end position="128"/>
    </location>
</feature>
<proteinExistence type="predicted"/>
<comment type="caution">
    <text evidence="5">The sequence shown here is derived from an EMBL/GenBank/DDBJ whole genome shotgun (WGS) entry which is preliminary data.</text>
</comment>
<evidence type="ECO:0000256" key="4">
    <source>
        <dbReference type="SAM" id="MobiDB-lite"/>
    </source>
</evidence>
<feature type="binding site" evidence="3">
    <location>
        <begin position="7"/>
        <end position="14"/>
    </location>
    <ligand>
        <name>substrate</name>
    </ligand>
</feature>
<feature type="binding site" evidence="3">
    <location>
        <begin position="90"/>
        <end position="93"/>
    </location>
    <ligand>
        <name>substrate</name>
    </ligand>
</feature>
<organism evidence="5 6">
    <name type="scientific">Penicillium citrinum</name>
    <dbReference type="NCBI Taxonomy" id="5077"/>
    <lineage>
        <taxon>Eukaryota</taxon>
        <taxon>Fungi</taxon>
        <taxon>Dikarya</taxon>
        <taxon>Ascomycota</taxon>
        <taxon>Pezizomycotina</taxon>
        <taxon>Eurotiomycetes</taxon>
        <taxon>Eurotiomycetidae</taxon>
        <taxon>Eurotiales</taxon>
        <taxon>Aspergillaceae</taxon>
        <taxon>Penicillium</taxon>
    </lineage>
</organism>
<evidence type="ECO:0008006" key="7">
    <source>
        <dbReference type="Google" id="ProtNLM"/>
    </source>
</evidence>
<dbReference type="RefSeq" id="XP_056498755.1">
    <property type="nucleotide sequence ID" value="XM_056647204.1"/>
</dbReference>
<dbReference type="CDD" id="cd07067">
    <property type="entry name" value="HP_PGM_like"/>
    <property type="match status" value="1"/>
</dbReference>
<evidence type="ECO:0000256" key="1">
    <source>
        <dbReference type="ARBA" id="ARBA00022801"/>
    </source>
</evidence>
<gene>
    <name evidence="5" type="ORF">N7469_008286</name>
</gene>
<sequence>MQIYLIRHAETVHNVAQVLAGTTDSALTNHGTLQIEYLARHFASKSIQFDSIFASDLSRARLTAEGICRHQPSRADGTPKVPTTTQDLREKYYGSLEGTCWRGSSSARHNENNRRRDGSSPRHVDSETSASMKRRAILFLDTHLIPLIFEPACAKDKIAIVSHGVFLRILWACLVELFDSINISLTPGICPQHEGPPYHLTPSWSNTGYMVVSIHSHPLLPPLPPRAGSTPQVQSTVNEESILDTTNEIQRSNALAPLLQGWSMKILAVNNKEHLLGLRRARGGIGSASHDTRQKKIDHFFKK</sequence>
<feature type="active site" description="Proton donor/acceptor" evidence="2">
    <location>
        <position position="90"/>
    </location>
</feature>
<evidence type="ECO:0000256" key="3">
    <source>
        <dbReference type="PIRSR" id="PIRSR613078-2"/>
    </source>
</evidence>
<dbReference type="AlphaFoldDB" id="A0A9W9NTM2"/>
<dbReference type="SMART" id="SM00855">
    <property type="entry name" value="PGAM"/>
    <property type="match status" value="1"/>
</dbReference>
<reference evidence="5" key="1">
    <citation type="submission" date="2022-11" db="EMBL/GenBank/DDBJ databases">
        <authorList>
            <person name="Petersen C."/>
        </authorList>
    </citation>
    <scope>NUCLEOTIDE SEQUENCE</scope>
    <source>
        <strain evidence="5">IBT 23319</strain>
    </source>
</reference>
<name>A0A9W9NTM2_PENCI</name>
<evidence type="ECO:0000313" key="6">
    <source>
        <dbReference type="Proteomes" id="UP001147733"/>
    </source>
</evidence>
<dbReference type="GO" id="GO:0045820">
    <property type="term" value="P:negative regulation of glycolytic process"/>
    <property type="evidence" value="ECO:0007669"/>
    <property type="project" value="TreeGrafter"/>
</dbReference>
<dbReference type="PANTHER" id="PTHR46517">
    <property type="entry name" value="FRUCTOSE-2,6-BISPHOSPHATASE TIGAR"/>
    <property type="match status" value="1"/>
</dbReference>
<dbReference type="Gene3D" id="3.40.50.1240">
    <property type="entry name" value="Phosphoglycerate mutase-like"/>
    <property type="match status" value="1"/>
</dbReference>
<evidence type="ECO:0000313" key="5">
    <source>
        <dbReference type="EMBL" id="KAJ5224783.1"/>
    </source>
</evidence>
<keyword evidence="1" id="KW-0378">Hydrolase</keyword>
<dbReference type="Proteomes" id="UP001147733">
    <property type="component" value="Unassembled WGS sequence"/>
</dbReference>
<dbReference type="GO" id="GO:0005829">
    <property type="term" value="C:cytosol"/>
    <property type="evidence" value="ECO:0007669"/>
    <property type="project" value="TreeGrafter"/>
</dbReference>
<dbReference type="InterPro" id="IPR029033">
    <property type="entry name" value="His_PPase_superfam"/>
</dbReference>
<dbReference type="GO" id="GO:0043456">
    <property type="term" value="P:regulation of pentose-phosphate shunt"/>
    <property type="evidence" value="ECO:0007669"/>
    <property type="project" value="TreeGrafter"/>
</dbReference>
<feature type="active site" description="Tele-phosphohistidine intermediate" evidence="2">
    <location>
        <position position="8"/>
    </location>
</feature>
<keyword evidence="6" id="KW-1185">Reference proteome</keyword>
<evidence type="ECO:0000256" key="2">
    <source>
        <dbReference type="PIRSR" id="PIRSR613078-1"/>
    </source>
</evidence>
<dbReference type="GeneID" id="81386371"/>
<protein>
    <recommendedName>
        <fullName evidence="7">Phosphoglycerate mutase family protein</fullName>
    </recommendedName>
</protein>